<dbReference type="AlphaFoldDB" id="A0A0M4LHE0"/>
<protein>
    <submittedName>
        <fullName evidence="1">Uncharacterized protein</fullName>
    </submittedName>
</protein>
<dbReference type="KEGG" id="banc:PU02_1243"/>
<keyword evidence="2" id="KW-1185">Reference proteome</keyword>
<sequence length="39" mass="4696">MIDQRFHGYYPILSTIQKDLFLEEFYQKGLLAVQRAYSL</sequence>
<reference evidence="1 2" key="1">
    <citation type="journal article" date="2015" name="Genome Announc.">
        <title>Complete Genome Sequence of Bartonella ancashensis Strain 20.00, Isolated from the Blood of a Patient with Verruga Peruana.</title>
        <authorList>
            <person name="Hang J."/>
            <person name="Mullins K.E."/>
            <person name="Clifford R.J."/>
            <person name="Onmus-Leone F."/>
            <person name="Yang Y."/>
            <person name="Jiang J."/>
            <person name="Leguia M."/>
            <person name="Kasper M.R."/>
            <person name="Maguina C."/>
            <person name="Lesho E.P."/>
            <person name="Jarman R.G."/>
            <person name="Richards A.L."/>
            <person name="Blazes D."/>
        </authorList>
    </citation>
    <scope>NUCLEOTIDE SEQUENCE [LARGE SCALE GENOMIC DNA]</scope>
    <source>
        <strain evidence="1 2">20.00</strain>
    </source>
</reference>
<dbReference type="EMBL" id="CP010401">
    <property type="protein sequence ID" value="ALE04057.1"/>
    <property type="molecule type" value="Genomic_DNA"/>
</dbReference>
<gene>
    <name evidence="1" type="ORF">PU02_1243</name>
</gene>
<dbReference type="Proteomes" id="UP000057213">
    <property type="component" value="Chromosome"/>
</dbReference>
<name>A0A0M4LHE0_9HYPH</name>
<evidence type="ECO:0000313" key="2">
    <source>
        <dbReference type="Proteomes" id="UP000057213"/>
    </source>
</evidence>
<organism evidence="1 2">
    <name type="scientific">Bartonella ancashensis</name>
    <dbReference type="NCBI Taxonomy" id="1318743"/>
    <lineage>
        <taxon>Bacteria</taxon>
        <taxon>Pseudomonadati</taxon>
        <taxon>Pseudomonadota</taxon>
        <taxon>Alphaproteobacteria</taxon>
        <taxon>Hyphomicrobiales</taxon>
        <taxon>Bartonellaceae</taxon>
        <taxon>Bartonella</taxon>
    </lineage>
</organism>
<evidence type="ECO:0000313" key="1">
    <source>
        <dbReference type="EMBL" id="ALE04057.1"/>
    </source>
</evidence>
<accession>A0A0M4LHE0</accession>
<proteinExistence type="predicted"/>